<dbReference type="Proteomes" id="UP000286746">
    <property type="component" value="Unassembled WGS sequence"/>
</dbReference>
<feature type="domain" description="STAS" evidence="2">
    <location>
        <begin position="32"/>
        <end position="123"/>
    </location>
</feature>
<gene>
    <name evidence="4" type="ORF">GKJPGBOP_01558</name>
</gene>
<feature type="region of interest" description="Disordered" evidence="1">
    <location>
        <begin position="240"/>
        <end position="266"/>
    </location>
</feature>
<dbReference type="AlphaFoldDB" id="A0A401VXU6"/>
<dbReference type="PANTHER" id="PTHR35849">
    <property type="entry name" value="BLR2341 PROTEIN"/>
    <property type="match status" value="1"/>
</dbReference>
<dbReference type="RefSeq" id="WP_246177258.1">
    <property type="nucleotide sequence ID" value="NZ_BHZD01000001.1"/>
</dbReference>
<dbReference type="InterPro" id="IPR036388">
    <property type="entry name" value="WH-like_DNA-bd_sf"/>
</dbReference>
<proteinExistence type="predicted"/>
<dbReference type="PANTHER" id="PTHR35849:SF2">
    <property type="entry name" value="BLR2341 PROTEIN"/>
    <property type="match status" value="1"/>
</dbReference>
<dbReference type="InterPro" id="IPR036513">
    <property type="entry name" value="STAS_dom_sf"/>
</dbReference>
<evidence type="ECO:0000259" key="3">
    <source>
        <dbReference type="PROSITE" id="PS50921"/>
    </source>
</evidence>
<dbReference type="Gene3D" id="1.10.10.10">
    <property type="entry name" value="Winged helix-like DNA-binding domain superfamily/Winged helix DNA-binding domain"/>
    <property type="match status" value="1"/>
</dbReference>
<keyword evidence="5" id="KW-1185">Reference proteome</keyword>
<evidence type="ECO:0000259" key="2">
    <source>
        <dbReference type="PROSITE" id="PS50801"/>
    </source>
</evidence>
<comment type="caution">
    <text evidence="4">The sequence shown here is derived from an EMBL/GenBank/DDBJ whole genome shotgun (WGS) entry which is preliminary data.</text>
</comment>
<dbReference type="SUPFAM" id="SSF52091">
    <property type="entry name" value="SpoIIaa-like"/>
    <property type="match status" value="1"/>
</dbReference>
<feature type="region of interest" description="Disordered" evidence="1">
    <location>
        <begin position="123"/>
        <end position="154"/>
    </location>
</feature>
<dbReference type="EMBL" id="BHZD01000001">
    <property type="protein sequence ID" value="GCD41900.1"/>
    <property type="molecule type" value="Genomic_DNA"/>
</dbReference>
<name>A0A401VXU6_STREY</name>
<dbReference type="Pfam" id="PF13466">
    <property type="entry name" value="STAS_2"/>
    <property type="match status" value="1"/>
</dbReference>
<dbReference type="SUPFAM" id="SSF52172">
    <property type="entry name" value="CheY-like"/>
    <property type="match status" value="1"/>
</dbReference>
<feature type="region of interest" description="Disordered" evidence="1">
    <location>
        <begin position="1"/>
        <end position="22"/>
    </location>
</feature>
<dbReference type="InterPro" id="IPR058548">
    <property type="entry name" value="MlaB-like_STAS"/>
</dbReference>
<accession>A0A401VXU6</accession>
<protein>
    <submittedName>
        <fullName evidence="4">Transcriptional regulator</fullName>
    </submittedName>
</protein>
<evidence type="ECO:0000313" key="5">
    <source>
        <dbReference type="Proteomes" id="UP000286746"/>
    </source>
</evidence>
<dbReference type="Gene3D" id="3.30.750.24">
    <property type="entry name" value="STAS domain"/>
    <property type="match status" value="1"/>
</dbReference>
<dbReference type="GO" id="GO:0003723">
    <property type="term" value="F:RNA binding"/>
    <property type="evidence" value="ECO:0007669"/>
    <property type="project" value="InterPro"/>
</dbReference>
<dbReference type="SMART" id="SM01012">
    <property type="entry name" value="ANTAR"/>
    <property type="match status" value="1"/>
</dbReference>
<feature type="domain" description="ANTAR" evidence="3">
    <location>
        <begin position="155"/>
        <end position="216"/>
    </location>
</feature>
<dbReference type="InterPro" id="IPR011006">
    <property type="entry name" value="CheY-like_superfamily"/>
</dbReference>
<reference evidence="4 5" key="1">
    <citation type="submission" date="2018-11" db="EMBL/GenBank/DDBJ databases">
        <title>Whole genome sequence of Streptomyces paromomycinus NBRC 15454(T).</title>
        <authorList>
            <person name="Komaki H."/>
            <person name="Tamura T."/>
        </authorList>
    </citation>
    <scope>NUCLEOTIDE SEQUENCE [LARGE SCALE GENOMIC DNA]</scope>
    <source>
        <strain evidence="4 5">NBRC 15454</strain>
    </source>
</reference>
<dbReference type="Pfam" id="PF03861">
    <property type="entry name" value="ANTAR"/>
    <property type="match status" value="1"/>
</dbReference>
<organism evidence="4 5">
    <name type="scientific">Streptomyces paromomycinus</name>
    <name type="common">Streptomyces rimosus subsp. paromomycinus</name>
    <dbReference type="NCBI Taxonomy" id="92743"/>
    <lineage>
        <taxon>Bacteria</taxon>
        <taxon>Bacillati</taxon>
        <taxon>Actinomycetota</taxon>
        <taxon>Actinomycetes</taxon>
        <taxon>Kitasatosporales</taxon>
        <taxon>Streptomycetaceae</taxon>
        <taxon>Streptomyces</taxon>
    </lineage>
</organism>
<evidence type="ECO:0000256" key="1">
    <source>
        <dbReference type="SAM" id="MobiDB-lite"/>
    </source>
</evidence>
<dbReference type="InterPro" id="IPR052746">
    <property type="entry name" value="MlaB_ABC_Transporter"/>
</dbReference>
<dbReference type="InterPro" id="IPR005561">
    <property type="entry name" value="ANTAR"/>
</dbReference>
<sequence length="266" mass="28237">MPEPAPSASPSPGPAATGMPPPGAAVFGPHLVAIEVTADGDRTSLTIKGELDWNTGQHIEPGLHAALAHCVHGLDLRLSSVRFCDCAGLGLLLDLRRRALALDKTLTITATSRAVERILDLSGTRDLFETPPPNGQHTTPTPTPGERHSPQNGTDQELCAEVSQLRRAMQTRPVIDLARGILMATFNLTPEAAWTVLVTTSQKTNTKLHRLAQDLLDSHQGTTLPDTARRHLTDAIAAVKADTPGPPDSSVLNGALPRQRNAPPPP</sequence>
<dbReference type="PROSITE" id="PS50801">
    <property type="entry name" value="STAS"/>
    <property type="match status" value="1"/>
</dbReference>
<dbReference type="InterPro" id="IPR002645">
    <property type="entry name" value="STAS_dom"/>
</dbReference>
<dbReference type="PROSITE" id="PS50921">
    <property type="entry name" value="ANTAR"/>
    <property type="match status" value="1"/>
</dbReference>
<evidence type="ECO:0000313" key="4">
    <source>
        <dbReference type="EMBL" id="GCD41900.1"/>
    </source>
</evidence>